<evidence type="ECO:0000256" key="1">
    <source>
        <dbReference type="SAM" id="MobiDB-lite"/>
    </source>
</evidence>
<dbReference type="InterPro" id="IPR047589">
    <property type="entry name" value="DUF11_rpt"/>
</dbReference>
<evidence type="ECO:0000259" key="3">
    <source>
        <dbReference type="Pfam" id="PF17802"/>
    </source>
</evidence>
<evidence type="ECO:0000313" key="6">
    <source>
        <dbReference type="Proteomes" id="UP000287601"/>
    </source>
</evidence>
<organism evidence="5 6">
    <name type="scientific">Aminipila luticellarii</name>
    <dbReference type="NCBI Taxonomy" id="2507160"/>
    <lineage>
        <taxon>Bacteria</taxon>
        <taxon>Bacillati</taxon>
        <taxon>Bacillota</taxon>
        <taxon>Clostridia</taxon>
        <taxon>Peptostreptococcales</taxon>
        <taxon>Anaerovoracaceae</taxon>
        <taxon>Aminipila</taxon>
    </lineage>
</organism>
<dbReference type="Pfam" id="PF17802">
    <property type="entry name" value="SpaA"/>
    <property type="match status" value="1"/>
</dbReference>
<keyword evidence="2" id="KW-0732">Signal</keyword>
<dbReference type="SUPFAM" id="SSF49478">
    <property type="entry name" value="Cna protein B-type domain"/>
    <property type="match status" value="1"/>
</dbReference>
<feature type="region of interest" description="Disordered" evidence="1">
    <location>
        <begin position="1179"/>
        <end position="1203"/>
    </location>
</feature>
<dbReference type="SUPFAM" id="SSF49401">
    <property type="entry name" value="Bacterial adhesins"/>
    <property type="match status" value="2"/>
</dbReference>
<proteinExistence type="predicted"/>
<feature type="domain" description="SpaA-like prealbumin fold" evidence="3">
    <location>
        <begin position="972"/>
        <end position="1056"/>
    </location>
</feature>
<dbReference type="Gene3D" id="2.60.40.10">
    <property type="entry name" value="Immunoglobulins"/>
    <property type="match status" value="1"/>
</dbReference>
<dbReference type="EMBL" id="CP035281">
    <property type="protein sequence ID" value="QAT43086.1"/>
    <property type="molecule type" value="Genomic_DNA"/>
</dbReference>
<accession>A0A410PW32</accession>
<dbReference type="InterPro" id="IPR041033">
    <property type="entry name" value="SpaA_PFL_dom_1"/>
</dbReference>
<reference evidence="5 6" key="1">
    <citation type="submission" date="2019-01" db="EMBL/GenBank/DDBJ databases">
        <title>Draft genomes of a novel of Aminipila strains.</title>
        <authorList>
            <person name="Ma S."/>
        </authorList>
    </citation>
    <scope>NUCLEOTIDE SEQUENCE [LARGE SCALE GENOMIC DNA]</scope>
    <source>
        <strain evidence="6">JN-39</strain>
    </source>
</reference>
<dbReference type="RefSeq" id="WP_128745735.1">
    <property type="nucleotide sequence ID" value="NZ_CP035281.1"/>
</dbReference>
<feature type="chain" id="PRO_5019200700" evidence="2">
    <location>
        <begin position="32"/>
        <end position="1411"/>
    </location>
</feature>
<protein>
    <submittedName>
        <fullName evidence="5">Uncharacterized protein</fullName>
    </submittedName>
</protein>
<dbReference type="InterPro" id="IPR013783">
    <property type="entry name" value="Ig-like_fold"/>
</dbReference>
<name>A0A410PW32_9FIRM</name>
<dbReference type="KEGG" id="amij:EQM06_07465"/>
<evidence type="ECO:0000259" key="4">
    <source>
        <dbReference type="Pfam" id="PF24547"/>
    </source>
</evidence>
<dbReference type="Proteomes" id="UP000287601">
    <property type="component" value="Chromosome"/>
</dbReference>
<feature type="signal peptide" evidence="2">
    <location>
        <begin position="1"/>
        <end position="31"/>
    </location>
</feature>
<dbReference type="InterPro" id="IPR055382">
    <property type="entry name" value="DUF7601"/>
</dbReference>
<sequence length="1411" mass="149065">MMAKNKKRRVISWTMMLMLLLNVFTFSPVYADSSGHDNLTNVNAKVMQGGKEITDGKLTSTKEISVEVSFDVPVEGDDPTPANPVRKGDTAVFELSNAFHLVSGSSADLSMKDEEGTVIKVGRVEFTTNSSNKMVIATVTFDGDAAVFDGTYDSVACKFTASLKYDDSGASDEGGEVQVTILDKTFTVNVPPAEKVYKVTKDGTANLAEKTVEWTVQVTGTQGSTALDLKGYQFVDDLASVGDYKEGSFKVGSVSKVPNWSDTTKELSYTFSEGDKSPQTVTFKTIIPDEEYYGTGVQSLTNTAKLMDQDVELGKADKTVTFAAIWITKEGKAGGEGSSGVYNPKDRTITWTITANQMGTSLENVVITDLLPAGLTLNSATWQKWNGSDWVEEKGITPNEKGEYEIGTINSKIVLTVVTNVPDTADGTFVTGVTNYQNTAKIKWDGLSGDGYGASSGYVGIGYNAIAKTGVADPKTGKVAWTVTVDTKKQSIPDLKVYDLLVYGDKSSGFDISKVTGLPIGVDTKDLTPQYNQKYAGNFVNVSGPAFTVSVTSIERDGKRVADLLTITGLSDSEINKFTFDTQVLNPDIYAGNKNQQNVYNTASLFSATKNLNGATATVKYDSHMMAKEMLKREAMADPAAGVNTQKTTDAKAGFDYQEKSVIFRLSVNADGLNLTNMLQADGTTKLGTATLTDTLPEGWEFMPFENGKDYLIFDGKTGAGTSVTAANTTPLSSVAVLSHEIGTTVNSSGKEVAAISFTFTKLDQPYVILVKAKLTEEAAEKYFASNKTTTATNNLSLKTENWTPGISTTRDVIIESKILDKTHELQSAGGALKWTVEYRPYDLNQPGDKLKDVLPVGLDLRTDASGKLLLDGNITVREMTLNANGTYTEGNLVPLELDKNVRYDNALRTLTFAIPDSQKAYQFTYITDITGEPGSVSNKVSLMSSNSTTENTEKSYTVTAADGEATMKKGGSILITKTDGTGAALAGAAFTLYASDGTTVIRQGTTGSDGTVKLKALPDGEYLLRETAAPAGYVKEIRSHTITVATINSKVVVSVDGKDGSNAITIKNNQEGTVGQLTISKTVAGNAADSTKAFDFTVTFEGASGTYSYIGNGVPNGTIKSGDTISLAHGQSITVTGLPKDASYAVTESDYSGSGYTTAKTGEKGVIEADNTMTAAFTNTKNHSGGGGGGNPKDPVKDNKTGDLTIRKTVDGNGADIYKKFDFTVTFSGASGSYSYTGQGVSGGKIKSGDTISLAHGQSITISGLPDGTTYNVTEADYTKDGYAVSGKGASGIIAGDAIKSASFTNHYGGNPGNPGTDPKDPTNEIGDGKVPQGGADGSGHSGMITDEIGDGRVPQGGMDGSVNGMPKTGEDQAESVGKLGILFSSIAFTALAGVDFVLRRKRSDAGIQK</sequence>
<dbReference type="NCBIfam" id="TIGR01451">
    <property type="entry name" value="B_ant_repeat"/>
    <property type="match status" value="1"/>
</dbReference>
<dbReference type="InterPro" id="IPR008966">
    <property type="entry name" value="Adhesion_dom_sf"/>
</dbReference>
<gene>
    <name evidence="5" type="ORF">EQM06_07465</name>
</gene>
<keyword evidence="6" id="KW-1185">Reference proteome</keyword>
<evidence type="ECO:0000256" key="2">
    <source>
        <dbReference type="SAM" id="SignalP"/>
    </source>
</evidence>
<dbReference type="Gene3D" id="2.60.40.740">
    <property type="match status" value="1"/>
</dbReference>
<evidence type="ECO:0000313" key="5">
    <source>
        <dbReference type="EMBL" id="QAT43086.1"/>
    </source>
</evidence>
<dbReference type="OrthoDB" id="3194789at2"/>
<dbReference type="Pfam" id="PF24547">
    <property type="entry name" value="DUF7601"/>
    <property type="match status" value="2"/>
</dbReference>
<feature type="region of interest" description="Disordered" evidence="1">
    <location>
        <begin position="1307"/>
        <end position="1373"/>
    </location>
</feature>
<feature type="domain" description="DUF7601" evidence="4">
    <location>
        <begin position="1076"/>
        <end position="1182"/>
    </location>
</feature>
<dbReference type="Gene3D" id="2.60.40.1140">
    <property type="entry name" value="Collagen-binding surface protein Cna, B-type domain"/>
    <property type="match status" value="2"/>
</dbReference>
<feature type="domain" description="DUF7601" evidence="4">
    <location>
        <begin position="1203"/>
        <end position="1309"/>
    </location>
</feature>